<organism evidence="2 3">
    <name type="scientific">Oesophagostomum dentatum</name>
    <name type="common">Nodular worm</name>
    <dbReference type="NCBI Taxonomy" id="61180"/>
    <lineage>
        <taxon>Eukaryota</taxon>
        <taxon>Metazoa</taxon>
        <taxon>Ecdysozoa</taxon>
        <taxon>Nematoda</taxon>
        <taxon>Chromadorea</taxon>
        <taxon>Rhabditida</taxon>
        <taxon>Rhabditina</taxon>
        <taxon>Rhabditomorpha</taxon>
        <taxon>Strongyloidea</taxon>
        <taxon>Strongylidae</taxon>
        <taxon>Oesophagostomum</taxon>
    </lineage>
</organism>
<feature type="region of interest" description="Disordered" evidence="1">
    <location>
        <begin position="1"/>
        <end position="155"/>
    </location>
</feature>
<keyword evidence="3" id="KW-1185">Reference proteome</keyword>
<feature type="compositionally biased region" description="Basic and acidic residues" evidence="1">
    <location>
        <begin position="127"/>
        <end position="137"/>
    </location>
</feature>
<proteinExistence type="predicted"/>
<sequence>MSYKSSVSLEKSTGENAALPLVTELASLSPTLTPRSPPTSRARGSSVVDEPKRTPKVTRSLTISAADAYARARNEAEERRREEERRGRPALPSSKGPGLFSRLFSPDATRKAEPRTRHSKSPTVNPDRIHSESKKETNMLGSTFRRFKLKREEHR</sequence>
<protein>
    <submittedName>
        <fullName evidence="2">Toxin-antitoxin system, toxin component, PIN domain protein</fullName>
    </submittedName>
</protein>
<feature type="compositionally biased region" description="Basic and acidic residues" evidence="1">
    <location>
        <begin position="70"/>
        <end position="87"/>
    </location>
</feature>
<accession>A0A0B1SAU0</accession>
<evidence type="ECO:0000313" key="2">
    <source>
        <dbReference type="EMBL" id="KHJ82034.1"/>
    </source>
</evidence>
<evidence type="ECO:0000313" key="3">
    <source>
        <dbReference type="Proteomes" id="UP000053660"/>
    </source>
</evidence>
<name>A0A0B1SAU0_OESDE</name>
<reference evidence="2 3" key="1">
    <citation type="submission" date="2014-03" db="EMBL/GenBank/DDBJ databases">
        <title>Draft genome of the hookworm Oesophagostomum dentatum.</title>
        <authorList>
            <person name="Mitreva M."/>
        </authorList>
    </citation>
    <scope>NUCLEOTIDE SEQUENCE [LARGE SCALE GENOMIC DNA]</scope>
    <source>
        <strain evidence="2 3">OD-Hann</strain>
    </source>
</reference>
<evidence type="ECO:0000256" key="1">
    <source>
        <dbReference type="SAM" id="MobiDB-lite"/>
    </source>
</evidence>
<dbReference type="AlphaFoldDB" id="A0A0B1SAU0"/>
<gene>
    <name evidence="2" type="ORF">OESDEN_18275</name>
</gene>
<dbReference type="Proteomes" id="UP000053660">
    <property type="component" value="Unassembled WGS sequence"/>
</dbReference>
<feature type="compositionally biased region" description="Low complexity" evidence="1">
    <location>
        <begin position="25"/>
        <end position="43"/>
    </location>
</feature>
<feature type="non-terminal residue" evidence="2">
    <location>
        <position position="155"/>
    </location>
</feature>
<feature type="compositionally biased region" description="Polar residues" evidence="1">
    <location>
        <begin position="1"/>
        <end position="15"/>
    </location>
</feature>
<dbReference type="EMBL" id="KN582842">
    <property type="protein sequence ID" value="KHJ82034.1"/>
    <property type="molecule type" value="Genomic_DNA"/>
</dbReference>